<sequence>MLAEIAIALVGIEVLAVAVDNVALAVGAICFLVGHLRMALCHRKASLERTLRNLSHGNRQATPKRKEGLFKLHWESPQRYLIDSPQ</sequence>
<comment type="caution">
    <text evidence="1">The sequence shown here is derived from an EMBL/GenBank/DDBJ whole genome shotgun (WGS) entry which is preliminary data.</text>
</comment>
<dbReference type="Proteomes" id="UP001165960">
    <property type="component" value="Unassembled WGS sequence"/>
</dbReference>
<dbReference type="EMBL" id="QTSX02007111">
    <property type="protein sequence ID" value="KAJ9051446.1"/>
    <property type="molecule type" value="Genomic_DNA"/>
</dbReference>
<gene>
    <name evidence="1" type="ORF">DSO57_1004527</name>
</gene>
<evidence type="ECO:0000313" key="2">
    <source>
        <dbReference type="Proteomes" id="UP001165960"/>
    </source>
</evidence>
<evidence type="ECO:0000313" key="1">
    <source>
        <dbReference type="EMBL" id="KAJ9051446.1"/>
    </source>
</evidence>
<protein>
    <submittedName>
        <fullName evidence="1">Uncharacterized protein</fullName>
    </submittedName>
</protein>
<organism evidence="1 2">
    <name type="scientific">Entomophthora muscae</name>
    <dbReference type="NCBI Taxonomy" id="34485"/>
    <lineage>
        <taxon>Eukaryota</taxon>
        <taxon>Fungi</taxon>
        <taxon>Fungi incertae sedis</taxon>
        <taxon>Zoopagomycota</taxon>
        <taxon>Entomophthoromycotina</taxon>
        <taxon>Entomophthoromycetes</taxon>
        <taxon>Entomophthorales</taxon>
        <taxon>Entomophthoraceae</taxon>
        <taxon>Entomophthora</taxon>
    </lineage>
</organism>
<reference evidence="1" key="1">
    <citation type="submission" date="2022-04" db="EMBL/GenBank/DDBJ databases">
        <title>Genome of the entomopathogenic fungus Entomophthora muscae.</title>
        <authorList>
            <person name="Elya C."/>
            <person name="Lovett B.R."/>
            <person name="Lee E."/>
            <person name="Macias A.M."/>
            <person name="Hajek A.E."/>
            <person name="De Bivort B.L."/>
            <person name="Kasson M.T."/>
            <person name="De Fine Licht H.H."/>
            <person name="Stajich J.E."/>
        </authorList>
    </citation>
    <scope>NUCLEOTIDE SEQUENCE</scope>
    <source>
        <strain evidence="1">Berkeley</strain>
    </source>
</reference>
<proteinExistence type="predicted"/>
<keyword evidence="2" id="KW-1185">Reference proteome</keyword>
<accession>A0ACC2RN46</accession>
<name>A0ACC2RN46_9FUNG</name>